<dbReference type="OrthoDB" id="9786141at2"/>
<evidence type="ECO:0000313" key="3">
    <source>
        <dbReference type="Proteomes" id="UP000265742"/>
    </source>
</evidence>
<name>A0A3A1U7Z2_9MICO</name>
<gene>
    <name evidence="2" type="ORF">D1781_02845</name>
</gene>
<keyword evidence="3" id="KW-1185">Reference proteome</keyword>
<proteinExistence type="predicted"/>
<dbReference type="SUPFAM" id="SSF55811">
    <property type="entry name" value="Nudix"/>
    <property type="match status" value="1"/>
</dbReference>
<dbReference type="PANTHER" id="PTHR43736:SF4">
    <property type="entry name" value="SLR1690 PROTEIN"/>
    <property type="match status" value="1"/>
</dbReference>
<dbReference type="InterPro" id="IPR015797">
    <property type="entry name" value="NUDIX_hydrolase-like_dom_sf"/>
</dbReference>
<dbReference type="Pfam" id="PF21906">
    <property type="entry name" value="WHD_NrtR"/>
    <property type="match status" value="1"/>
</dbReference>
<evidence type="ECO:0000313" key="2">
    <source>
        <dbReference type="EMBL" id="RIX30389.1"/>
    </source>
</evidence>
<dbReference type="EMBL" id="QXTG01000001">
    <property type="protein sequence ID" value="RIX30389.1"/>
    <property type="molecule type" value="Genomic_DNA"/>
</dbReference>
<comment type="caution">
    <text evidence="2">The sequence shown here is derived from an EMBL/GenBank/DDBJ whole genome shotgun (WGS) entry which is preliminary data.</text>
</comment>
<protein>
    <submittedName>
        <fullName evidence="2">NUDIX hydrolase</fullName>
    </submittedName>
</protein>
<dbReference type="Gene3D" id="1.10.10.10">
    <property type="entry name" value="Winged helix-like DNA-binding domain superfamily/Winged helix DNA-binding domain"/>
    <property type="match status" value="1"/>
</dbReference>
<dbReference type="Pfam" id="PF00293">
    <property type="entry name" value="NUDIX"/>
    <property type="match status" value="1"/>
</dbReference>
<dbReference type="RefSeq" id="WP_119480750.1">
    <property type="nucleotide sequence ID" value="NZ_QXTG01000001.1"/>
</dbReference>
<organism evidence="2 3">
    <name type="scientific">Amnibacterium setariae</name>
    <dbReference type="NCBI Taxonomy" id="2306585"/>
    <lineage>
        <taxon>Bacteria</taxon>
        <taxon>Bacillati</taxon>
        <taxon>Actinomycetota</taxon>
        <taxon>Actinomycetes</taxon>
        <taxon>Micrococcales</taxon>
        <taxon>Microbacteriaceae</taxon>
        <taxon>Amnibacterium</taxon>
    </lineage>
</organism>
<dbReference type="InterPro" id="IPR054105">
    <property type="entry name" value="WHD_NrtR"/>
</dbReference>
<dbReference type="Gene3D" id="3.90.79.10">
    <property type="entry name" value="Nucleoside Triphosphate Pyrophosphohydrolase"/>
    <property type="match status" value="1"/>
</dbReference>
<feature type="domain" description="Nudix hydrolase" evidence="1">
    <location>
        <begin position="5"/>
        <end position="151"/>
    </location>
</feature>
<dbReference type="Proteomes" id="UP000265742">
    <property type="component" value="Unassembled WGS sequence"/>
</dbReference>
<dbReference type="AlphaFoldDB" id="A0A3A1U7Z2"/>
<accession>A0A3A1U7Z2</accession>
<dbReference type="InterPro" id="IPR000086">
    <property type="entry name" value="NUDIX_hydrolase_dom"/>
</dbReference>
<dbReference type="CDD" id="cd18873">
    <property type="entry name" value="NUDIX_NadM_like"/>
    <property type="match status" value="1"/>
</dbReference>
<dbReference type="InterPro" id="IPR036388">
    <property type="entry name" value="WH-like_DNA-bd_sf"/>
</dbReference>
<dbReference type="PANTHER" id="PTHR43736">
    <property type="entry name" value="ADP-RIBOSE PYROPHOSPHATASE"/>
    <property type="match status" value="1"/>
</dbReference>
<dbReference type="InterPro" id="IPR036390">
    <property type="entry name" value="WH_DNA-bd_sf"/>
</dbReference>
<keyword evidence="2" id="KW-0378">Hydrolase</keyword>
<dbReference type="SUPFAM" id="SSF46785">
    <property type="entry name" value="Winged helix' DNA-binding domain"/>
    <property type="match status" value="1"/>
</dbReference>
<dbReference type="GO" id="GO:0016787">
    <property type="term" value="F:hydrolase activity"/>
    <property type="evidence" value="ECO:0007669"/>
    <property type="project" value="UniProtKB-KW"/>
</dbReference>
<sequence>MAEQPVTVAVSTVIFGLQPPAEPRDDALGGLAVHLPLVQRVREPHLGRWALPGGPLHADESLREAARRNLAGTTGLRPTHLEQLYTFGAVERGVPATPEEPRVVSVVYWALVRTEVAATTVDDEHVAWFPAEDLPPLAFDHEEIVGWAVRRLKNKLEYTHLSHALLPEEFTLGQLREVHEAILGRRLDPANFRRRVEATGTVAPTGAHQAGVRHRPPALYRSTAREELLT</sequence>
<dbReference type="PROSITE" id="PS51462">
    <property type="entry name" value="NUDIX"/>
    <property type="match status" value="1"/>
</dbReference>
<evidence type="ECO:0000259" key="1">
    <source>
        <dbReference type="PROSITE" id="PS51462"/>
    </source>
</evidence>
<reference evidence="3" key="1">
    <citation type="submission" date="2018-09" db="EMBL/GenBank/DDBJ databases">
        <authorList>
            <person name="Kim I."/>
        </authorList>
    </citation>
    <scope>NUCLEOTIDE SEQUENCE [LARGE SCALE GENOMIC DNA]</scope>
    <source>
        <strain evidence="3">DD4a</strain>
    </source>
</reference>